<evidence type="ECO:0000313" key="6">
    <source>
        <dbReference type="EMBL" id="CAL1539591.1"/>
    </source>
</evidence>
<evidence type="ECO:0000256" key="1">
    <source>
        <dbReference type="ARBA" id="ARBA00004141"/>
    </source>
</evidence>
<dbReference type="GO" id="GO:0005886">
    <property type="term" value="C:plasma membrane"/>
    <property type="evidence" value="ECO:0007669"/>
    <property type="project" value="TreeGrafter"/>
</dbReference>
<proteinExistence type="predicted"/>
<evidence type="ECO:0000256" key="4">
    <source>
        <dbReference type="ARBA" id="ARBA00023136"/>
    </source>
</evidence>
<protein>
    <recommendedName>
        <fullName evidence="5">TRPM-like domain-containing protein</fullName>
    </recommendedName>
</protein>
<dbReference type="AlphaFoldDB" id="A0AAV2I335"/>
<dbReference type="EMBL" id="CAXITT010000344">
    <property type="protein sequence ID" value="CAL1539591.1"/>
    <property type="molecule type" value="Genomic_DNA"/>
</dbReference>
<organism evidence="6 7">
    <name type="scientific">Lymnaea stagnalis</name>
    <name type="common">Great pond snail</name>
    <name type="synonym">Helix stagnalis</name>
    <dbReference type="NCBI Taxonomy" id="6523"/>
    <lineage>
        <taxon>Eukaryota</taxon>
        <taxon>Metazoa</taxon>
        <taxon>Spiralia</taxon>
        <taxon>Lophotrochozoa</taxon>
        <taxon>Mollusca</taxon>
        <taxon>Gastropoda</taxon>
        <taxon>Heterobranchia</taxon>
        <taxon>Euthyneura</taxon>
        <taxon>Panpulmonata</taxon>
        <taxon>Hygrophila</taxon>
        <taxon>Lymnaeoidea</taxon>
        <taxon>Lymnaeidae</taxon>
        <taxon>Lymnaea</taxon>
    </lineage>
</organism>
<sequence length="300" mass="34631">DPSKPKRIYWDLHESHETEEINKLCVVKKIIEAFKVHHNIGDRIPVNLRATWVFLCTSLNYYVKDIERHIKDMLLESNSEENTKRSAMLAISLHRQQFLTELCKNGMSLKAMLSSPGFMSRLYSKASWREYADIKEGRGLQKSHIESNLKRHIELNIGSIDDGVPLEEPELLFITSVLESKLEVSILYWSHVRHPLAAALIAYGIFKAMRNSRSNDQKILKENMVTYRKLAIEATFKGFFSSKTRLFELLAAGIPEWGHLSCIDIALATGNKKFLSKTPTIELRNHIWSKEVRHSLKKKK</sequence>
<feature type="domain" description="TRPM-like" evidence="5">
    <location>
        <begin position="170"/>
        <end position="276"/>
    </location>
</feature>
<dbReference type="Proteomes" id="UP001497497">
    <property type="component" value="Unassembled WGS sequence"/>
</dbReference>
<evidence type="ECO:0000256" key="2">
    <source>
        <dbReference type="ARBA" id="ARBA00022692"/>
    </source>
</evidence>
<evidence type="ECO:0000256" key="3">
    <source>
        <dbReference type="ARBA" id="ARBA00022989"/>
    </source>
</evidence>
<dbReference type="Pfam" id="PF25508">
    <property type="entry name" value="TRPM2"/>
    <property type="match status" value="1"/>
</dbReference>
<keyword evidence="3" id="KW-1133">Transmembrane helix</keyword>
<keyword evidence="7" id="KW-1185">Reference proteome</keyword>
<keyword evidence="2" id="KW-0812">Transmembrane</keyword>
<evidence type="ECO:0000259" key="5">
    <source>
        <dbReference type="Pfam" id="PF25508"/>
    </source>
</evidence>
<dbReference type="PANTHER" id="PTHR13800:SF12">
    <property type="entry name" value="TRANSIENT RECEPTOR POTENTIAL CATION CHANNEL SUBFAMILY M MEMBER-LIKE 2"/>
    <property type="match status" value="1"/>
</dbReference>
<evidence type="ECO:0000313" key="7">
    <source>
        <dbReference type="Proteomes" id="UP001497497"/>
    </source>
</evidence>
<feature type="non-terminal residue" evidence="6">
    <location>
        <position position="1"/>
    </location>
</feature>
<accession>A0AAV2I335</accession>
<comment type="subcellular location">
    <subcellularLocation>
        <location evidence="1">Membrane</location>
        <topology evidence="1">Multi-pass membrane protein</topology>
    </subcellularLocation>
</comment>
<keyword evidence="4" id="KW-0472">Membrane</keyword>
<reference evidence="6 7" key="1">
    <citation type="submission" date="2024-04" db="EMBL/GenBank/DDBJ databases">
        <authorList>
            <consortium name="Genoscope - CEA"/>
            <person name="William W."/>
        </authorList>
    </citation>
    <scope>NUCLEOTIDE SEQUENCE [LARGE SCALE GENOMIC DNA]</scope>
</reference>
<comment type="caution">
    <text evidence="6">The sequence shown here is derived from an EMBL/GenBank/DDBJ whole genome shotgun (WGS) entry which is preliminary data.</text>
</comment>
<dbReference type="InterPro" id="IPR057366">
    <property type="entry name" value="TRPM-like"/>
</dbReference>
<name>A0AAV2I335_LYMST</name>
<dbReference type="InterPro" id="IPR050927">
    <property type="entry name" value="TRPM"/>
</dbReference>
<dbReference type="GO" id="GO:0099604">
    <property type="term" value="F:ligand-gated calcium channel activity"/>
    <property type="evidence" value="ECO:0007669"/>
    <property type="project" value="TreeGrafter"/>
</dbReference>
<dbReference type="PANTHER" id="PTHR13800">
    <property type="entry name" value="TRANSIENT RECEPTOR POTENTIAL CATION CHANNEL, SUBFAMILY M, MEMBER 6"/>
    <property type="match status" value="1"/>
</dbReference>
<gene>
    <name evidence="6" type="ORF">GSLYS_00013324001</name>
</gene>